<accession>A0A0A0BWZ6</accession>
<dbReference type="EMBL" id="AXCZ01000082">
    <property type="protein sequence ID" value="KGM12923.1"/>
    <property type="molecule type" value="Genomic_DNA"/>
</dbReference>
<keyword evidence="2" id="KW-1185">Reference proteome</keyword>
<protein>
    <submittedName>
        <fullName evidence="1">Uncharacterized protein</fullName>
    </submittedName>
</protein>
<comment type="caution">
    <text evidence="1">The sequence shown here is derived from an EMBL/GenBank/DDBJ whole genome shotgun (WGS) entry which is preliminary data.</text>
</comment>
<sequence>MLVPLAQRITESSDGILPVPKEFIQEGLSADPGALNTFSWIAPDAGLWHVAEGFASAVLNNQAAETRCWPVEEEDWEQRRVLNTQLSYWLTARAYQGGRPADYHGNFGDTAEAAAVLELDVASQREWVADVLRRIEEIPCVTDGSGE</sequence>
<name>A0A0A0BWZ6_9CELL</name>
<organism evidence="1 2">
    <name type="scientific">Cellulomonas bogoriensis 69B4 = DSM 16987</name>
    <dbReference type="NCBI Taxonomy" id="1386082"/>
    <lineage>
        <taxon>Bacteria</taxon>
        <taxon>Bacillati</taxon>
        <taxon>Actinomycetota</taxon>
        <taxon>Actinomycetes</taxon>
        <taxon>Micrococcales</taxon>
        <taxon>Cellulomonadaceae</taxon>
        <taxon>Cellulomonas</taxon>
    </lineage>
</organism>
<proteinExistence type="predicted"/>
<dbReference type="AlphaFoldDB" id="A0A0A0BWZ6"/>
<reference evidence="1 2" key="1">
    <citation type="submission" date="2013-08" db="EMBL/GenBank/DDBJ databases">
        <title>Genome sequencing of Cellulomonas bogoriensis 69B4.</title>
        <authorList>
            <person name="Chen F."/>
            <person name="Li Y."/>
            <person name="Wang G."/>
        </authorList>
    </citation>
    <scope>NUCLEOTIDE SEQUENCE [LARGE SCALE GENOMIC DNA]</scope>
    <source>
        <strain evidence="1 2">69B4</strain>
    </source>
</reference>
<evidence type="ECO:0000313" key="2">
    <source>
        <dbReference type="Proteomes" id="UP000054314"/>
    </source>
</evidence>
<gene>
    <name evidence="1" type="ORF">N869_00845</name>
</gene>
<dbReference type="Proteomes" id="UP000054314">
    <property type="component" value="Unassembled WGS sequence"/>
</dbReference>
<evidence type="ECO:0000313" key="1">
    <source>
        <dbReference type="EMBL" id="KGM12923.1"/>
    </source>
</evidence>